<dbReference type="PROSITE" id="PS51257">
    <property type="entry name" value="PROKAR_LIPOPROTEIN"/>
    <property type="match status" value="1"/>
</dbReference>
<evidence type="ECO:0000313" key="4">
    <source>
        <dbReference type="Proteomes" id="UP001208131"/>
    </source>
</evidence>
<evidence type="ECO:0000256" key="2">
    <source>
        <dbReference type="SAM" id="SignalP"/>
    </source>
</evidence>
<keyword evidence="4" id="KW-1185">Reference proteome</keyword>
<dbReference type="RefSeq" id="WP_267301353.1">
    <property type="nucleotide sequence ID" value="NZ_JAOQJZ010000009.1"/>
</dbReference>
<feature type="compositionally biased region" description="Low complexity" evidence="1">
    <location>
        <begin position="38"/>
        <end position="55"/>
    </location>
</feature>
<feature type="chain" id="PRO_5041904112" description="DUF4412 domain-containing protein" evidence="2">
    <location>
        <begin position="20"/>
        <end position="274"/>
    </location>
</feature>
<gene>
    <name evidence="3" type="ORF">OCV57_09655</name>
</gene>
<protein>
    <recommendedName>
        <fullName evidence="5">DUF4412 domain-containing protein</fullName>
    </recommendedName>
</protein>
<dbReference type="AlphaFoldDB" id="A0AAE3LMX6"/>
<evidence type="ECO:0000313" key="3">
    <source>
        <dbReference type="EMBL" id="MCU6706186.1"/>
    </source>
</evidence>
<dbReference type="Proteomes" id="UP001208131">
    <property type="component" value="Unassembled WGS sequence"/>
</dbReference>
<dbReference type="EMBL" id="JAOQJZ010000009">
    <property type="protein sequence ID" value="MCU6706186.1"/>
    <property type="molecule type" value="Genomic_DNA"/>
</dbReference>
<feature type="region of interest" description="Disordered" evidence="1">
    <location>
        <begin position="22"/>
        <end position="56"/>
    </location>
</feature>
<feature type="signal peptide" evidence="2">
    <location>
        <begin position="1"/>
        <end position="19"/>
    </location>
</feature>
<comment type="caution">
    <text evidence="3">The sequence shown here is derived from an EMBL/GenBank/DDBJ whole genome shotgun (WGS) entry which is preliminary data.</text>
</comment>
<keyword evidence="2" id="KW-0732">Signal</keyword>
<evidence type="ECO:0000256" key="1">
    <source>
        <dbReference type="SAM" id="MobiDB-lite"/>
    </source>
</evidence>
<organism evidence="3 4">
    <name type="scientific">Hominimerdicola aceti</name>
    <dbReference type="NCBI Taxonomy" id="2981726"/>
    <lineage>
        <taxon>Bacteria</taxon>
        <taxon>Bacillati</taxon>
        <taxon>Bacillota</taxon>
        <taxon>Clostridia</taxon>
        <taxon>Eubacteriales</taxon>
        <taxon>Oscillospiraceae</taxon>
        <taxon>Hominimerdicola</taxon>
    </lineage>
</organism>
<name>A0AAE3LMX6_9FIRM</name>
<sequence length="274" mass="29837">MKKITALLVSLIMSCAVMAGCSDSSSSSSSKADRTSKAETSAAADESTASEAGTAKNLEDTLTAQYTKKIQGESLAIDMTVASEYDNSSAVVEIAGGNMHMKMNFMGVDMDIYNIDGVMYTLDSESKTYYTVDMEESIDDFKSEIGYGINDSYKFISSETTDDGLICETFESTEDPDIELESGVTLDTSDSDDYSFTTTFKYYFNADTKDIVKIETISDGSTTTVTVNSFTTENVEVKLPDDFDSWTEQSFDMSTDDIPYDAELDVESGAESAE</sequence>
<proteinExistence type="predicted"/>
<accession>A0AAE3LMX6</accession>
<reference evidence="3 4" key="1">
    <citation type="journal article" date="2021" name="ISME Commun">
        <title>Automated analysis of genomic sequences facilitates high-throughput and comprehensive description of bacteria.</title>
        <authorList>
            <person name="Hitch T.C.A."/>
        </authorList>
    </citation>
    <scope>NUCLEOTIDE SEQUENCE [LARGE SCALE GENOMIC DNA]</scope>
    <source>
        <strain evidence="3 4">Sanger_31</strain>
    </source>
</reference>
<evidence type="ECO:0008006" key="5">
    <source>
        <dbReference type="Google" id="ProtNLM"/>
    </source>
</evidence>